<reference evidence="1 2" key="1">
    <citation type="submission" date="2018-05" db="EMBL/GenBank/DDBJ databases">
        <title>Genome Sequence of an Efficient Indole-Degrading Bacterium, Alcaligenes sp.YBY.</title>
        <authorList>
            <person name="Yang B."/>
        </authorList>
    </citation>
    <scope>NUCLEOTIDE SEQUENCE [LARGE SCALE GENOMIC DNA]</scope>
    <source>
        <strain evidence="1 2">YBY</strain>
    </source>
</reference>
<reference evidence="1 2" key="2">
    <citation type="submission" date="2018-05" db="EMBL/GenBank/DDBJ databases">
        <authorList>
            <person name="Lanie J.A."/>
            <person name="Ng W.-L."/>
            <person name="Kazmierczak K.M."/>
            <person name="Andrzejewski T.M."/>
            <person name="Davidsen T.M."/>
            <person name="Wayne K.J."/>
            <person name="Tettelin H."/>
            <person name="Glass J.I."/>
            <person name="Rusch D."/>
            <person name="Podicherti R."/>
            <person name="Tsui H.-C.T."/>
            <person name="Winkler M.E."/>
        </authorList>
    </citation>
    <scope>NUCLEOTIDE SEQUENCE [LARGE SCALE GENOMIC DNA]</scope>
    <source>
        <strain evidence="1 2">YBY</strain>
    </source>
</reference>
<evidence type="ECO:0000313" key="2">
    <source>
        <dbReference type="Proteomes" id="UP000245216"/>
    </source>
</evidence>
<proteinExistence type="predicted"/>
<gene>
    <name evidence="1" type="ORF">DF183_04845</name>
</gene>
<protein>
    <submittedName>
        <fullName evidence="1">Uncharacterized protein</fullName>
    </submittedName>
</protein>
<dbReference type="RefSeq" id="WP_109088507.1">
    <property type="nucleotide sequence ID" value="NZ_QEXO01000001.1"/>
</dbReference>
<organism evidence="1 2">
    <name type="scientific">Alcaligenes faecalis</name>
    <dbReference type="NCBI Taxonomy" id="511"/>
    <lineage>
        <taxon>Bacteria</taxon>
        <taxon>Pseudomonadati</taxon>
        <taxon>Pseudomonadota</taxon>
        <taxon>Betaproteobacteria</taxon>
        <taxon>Burkholderiales</taxon>
        <taxon>Alcaligenaceae</taxon>
        <taxon>Alcaligenes</taxon>
    </lineage>
</organism>
<evidence type="ECO:0000313" key="1">
    <source>
        <dbReference type="EMBL" id="PWE16058.1"/>
    </source>
</evidence>
<sequence>MTVKAKIMSIAIQPGPTCVFLGYKSSGITAKNLNHREIIKSYPEGKKDDWAGLYIAEDRATAEGYLPDSLPENGTGDAYINLIYIEASTVNNFDGKGRKTQFVDITGSEIADPNVPQKEKARLVRKALSDIGIQIPESKPLIETLGLQGYLYRGPHTSTELEIIVPFNFINAKLAISLANLQSFKFKGHFPAGNPVLNPALGITNPDTPMNTRQALSLAP</sequence>
<dbReference type="AlphaFoldDB" id="A0A2U2BPX9"/>
<name>A0A2U2BPX9_ALCFA</name>
<dbReference type="EMBL" id="QEXO01000001">
    <property type="protein sequence ID" value="PWE16058.1"/>
    <property type="molecule type" value="Genomic_DNA"/>
</dbReference>
<dbReference type="Proteomes" id="UP000245216">
    <property type="component" value="Unassembled WGS sequence"/>
</dbReference>
<comment type="caution">
    <text evidence="1">The sequence shown here is derived from an EMBL/GenBank/DDBJ whole genome shotgun (WGS) entry which is preliminary data.</text>
</comment>
<accession>A0A2U2BPX9</accession>